<keyword evidence="5" id="KW-1185">Reference proteome</keyword>
<feature type="transmembrane region" description="Helical" evidence="2">
    <location>
        <begin position="210"/>
        <end position="234"/>
    </location>
</feature>
<dbReference type="PANTHER" id="PTHR40465">
    <property type="entry name" value="CHROMOSOME 1, WHOLE GENOME SHOTGUN SEQUENCE"/>
    <property type="match status" value="1"/>
</dbReference>
<keyword evidence="2" id="KW-0472">Membrane</keyword>
<feature type="transmembrane region" description="Helical" evidence="2">
    <location>
        <begin position="182"/>
        <end position="204"/>
    </location>
</feature>
<evidence type="ECO:0000313" key="5">
    <source>
        <dbReference type="Proteomes" id="UP000194127"/>
    </source>
</evidence>
<dbReference type="AlphaFoldDB" id="A0A1X6N4L2"/>
<dbReference type="RefSeq" id="XP_024340167.1">
    <property type="nucleotide sequence ID" value="XM_024485145.1"/>
</dbReference>
<dbReference type="OrthoDB" id="3263055at2759"/>
<keyword evidence="2" id="KW-1133">Transmembrane helix</keyword>
<feature type="region of interest" description="Disordered" evidence="1">
    <location>
        <begin position="260"/>
        <end position="290"/>
    </location>
</feature>
<sequence>MPSDFDTSFGAMLLGVLMSSILFGITNLQVYIYFKTYTNDPLWIKFSVCALWIVDALCVAFSFHLIYQYLITDYTNPDALLIIDWSFKAQDILSTICISFVQTNQWMLQSIVIPAYAASYLVLLAFLRDYHARKCDSQWLARPSVAPGIDGGFQPDSIRSSEPVTPIDYGSFTRTDSLINTLMLYTVNTGIITSLCSLAAIIAMKTSPHTFIVAAVEFLLTKIYVNSFLAMLNARNSLRESDSRIKRDYVLDTLQRTMTSEVADDSKPNPLPPTIDIRSEIDSDSDGPRPSYTDIEFDKAVAQGYAPPTFPQGEGTEDVMISLSKEHDSSLRPLPTPPQAHVYAIQNTARSMLRYGQTLRESTNKLMIFSSCHRFMVTVYRTQDRQLPGFQ</sequence>
<feature type="transmembrane region" description="Helical" evidence="2">
    <location>
        <begin position="46"/>
        <end position="67"/>
    </location>
</feature>
<accession>A0A1X6N4L2</accession>
<feature type="transmembrane region" description="Helical" evidence="2">
    <location>
        <begin position="12"/>
        <end position="34"/>
    </location>
</feature>
<protein>
    <recommendedName>
        <fullName evidence="3">DUF6534 domain-containing protein</fullName>
    </recommendedName>
</protein>
<reference evidence="4 5" key="1">
    <citation type="submission" date="2017-04" db="EMBL/GenBank/DDBJ databases">
        <title>Genome Sequence of the Model Brown-Rot Fungus Postia placenta SB12.</title>
        <authorList>
            <consortium name="DOE Joint Genome Institute"/>
            <person name="Gaskell J."/>
            <person name="Kersten P."/>
            <person name="Larrondo L.F."/>
            <person name="Canessa P."/>
            <person name="Martinez D."/>
            <person name="Hibbett D."/>
            <person name="Schmoll M."/>
            <person name="Kubicek C.P."/>
            <person name="Martinez A.T."/>
            <person name="Yadav J."/>
            <person name="Master E."/>
            <person name="Magnuson J.K."/>
            <person name="James T."/>
            <person name="Yaver D."/>
            <person name="Berka R."/>
            <person name="Labutti K."/>
            <person name="Lipzen A."/>
            <person name="Aerts A."/>
            <person name="Barry K."/>
            <person name="Henrissat B."/>
            <person name="Blanchette R."/>
            <person name="Grigoriev I."/>
            <person name="Cullen D."/>
        </authorList>
    </citation>
    <scope>NUCLEOTIDE SEQUENCE [LARGE SCALE GENOMIC DNA]</scope>
    <source>
        <strain evidence="4 5">MAD-698-R-SB12</strain>
    </source>
</reference>
<dbReference type="PANTHER" id="PTHR40465:SF1">
    <property type="entry name" value="DUF6534 DOMAIN-CONTAINING PROTEIN"/>
    <property type="match status" value="1"/>
</dbReference>
<dbReference type="Proteomes" id="UP000194127">
    <property type="component" value="Unassembled WGS sequence"/>
</dbReference>
<evidence type="ECO:0000256" key="2">
    <source>
        <dbReference type="SAM" id="Phobius"/>
    </source>
</evidence>
<dbReference type="Pfam" id="PF20152">
    <property type="entry name" value="DUF6534"/>
    <property type="match status" value="1"/>
</dbReference>
<dbReference type="GeneID" id="36330094"/>
<proteinExistence type="predicted"/>
<evidence type="ECO:0000259" key="3">
    <source>
        <dbReference type="Pfam" id="PF20152"/>
    </source>
</evidence>
<evidence type="ECO:0000313" key="4">
    <source>
        <dbReference type="EMBL" id="OSX63373.1"/>
    </source>
</evidence>
<organism evidence="4 5">
    <name type="scientific">Postia placenta MAD-698-R-SB12</name>
    <dbReference type="NCBI Taxonomy" id="670580"/>
    <lineage>
        <taxon>Eukaryota</taxon>
        <taxon>Fungi</taxon>
        <taxon>Dikarya</taxon>
        <taxon>Basidiomycota</taxon>
        <taxon>Agaricomycotina</taxon>
        <taxon>Agaricomycetes</taxon>
        <taxon>Polyporales</taxon>
        <taxon>Adustoporiaceae</taxon>
        <taxon>Rhodonia</taxon>
    </lineage>
</organism>
<dbReference type="EMBL" id="KZ110595">
    <property type="protein sequence ID" value="OSX63373.1"/>
    <property type="molecule type" value="Genomic_DNA"/>
</dbReference>
<feature type="domain" description="DUF6534" evidence="3">
    <location>
        <begin position="174"/>
        <end position="237"/>
    </location>
</feature>
<name>A0A1X6N4L2_9APHY</name>
<dbReference type="InterPro" id="IPR045339">
    <property type="entry name" value="DUF6534"/>
</dbReference>
<evidence type="ECO:0000256" key="1">
    <source>
        <dbReference type="SAM" id="MobiDB-lite"/>
    </source>
</evidence>
<gene>
    <name evidence="4" type="ORF">POSPLADRAFT_1140232</name>
</gene>
<keyword evidence="2" id="KW-0812">Transmembrane</keyword>
<dbReference type="STRING" id="670580.A0A1X6N4L2"/>
<feature type="transmembrane region" description="Helical" evidence="2">
    <location>
        <begin position="106"/>
        <end position="127"/>
    </location>
</feature>